<reference evidence="2 3" key="1">
    <citation type="submission" date="2023-04" db="EMBL/GenBank/DDBJ databases">
        <title>Marinoamorphus aggregata gen. nov., sp. Nov., isolate from tissue of brittle star Ophioplocus japonicus.</title>
        <authorList>
            <person name="Kawano K."/>
            <person name="Sawayama S."/>
            <person name="Nakagawa S."/>
        </authorList>
    </citation>
    <scope>NUCLEOTIDE SEQUENCE [LARGE SCALE GENOMIC DNA]</scope>
    <source>
        <strain evidence="2 3">NKW23</strain>
    </source>
</reference>
<feature type="transmembrane region" description="Helical" evidence="1">
    <location>
        <begin position="126"/>
        <end position="143"/>
    </location>
</feature>
<sequence length="525" mass="55487">MWEPATERSDAPAARWRPAAAVALLFAAAMAQRLSVFGGSWLPLSDGALFVVFIEALAAGGGFPACIDFNGHCLPFAYPPLSFLIGAGLVRLGADPLLFAAWYPFLMTTLYSAAVLLLLRRLLARDLLFVLAAAVFLFVTRSFEFLMMGGGISRATGALCFALALLAAERARRRGGWLLPGLAGLAVGGAILSHLEWGIAGAFAVSLVMLYRSPRPGHDFLRLCLAGTVAALAIAPWAATVLGIHGTAPFDHAAGTSSWLGLGQFFAPLTLKIAPALLVLPFVAGMAAALWHRQWFWPALLFGFLALTPRQFDTVAVLPQAVLVALGVVAGIDRLVRAVSPDRHVPPWAVPPGPAGPPRRALGLAAAAIFVGILLAISVVLSPPGRNLEQATPDYLEATAWARETLPPGRRFVVISGEAWQVDEVAEWFPYYSGHVGVNIVQGTEWLPDRAFARTVALTRAINGAQGCRALHRAMAPIVPPASHVLDASGTGCFDDPARFGRIFGNGSVEIFRILPAPPGSAAAS</sequence>
<evidence type="ECO:0008006" key="4">
    <source>
        <dbReference type="Google" id="ProtNLM"/>
    </source>
</evidence>
<dbReference type="Proteomes" id="UP001239909">
    <property type="component" value="Unassembled WGS sequence"/>
</dbReference>
<feature type="transmembrane region" description="Helical" evidence="1">
    <location>
        <begin position="47"/>
        <end position="69"/>
    </location>
</feature>
<comment type="caution">
    <text evidence="2">The sequence shown here is derived from an EMBL/GenBank/DDBJ whole genome shotgun (WGS) entry which is preliminary data.</text>
</comment>
<dbReference type="RefSeq" id="WP_285673714.1">
    <property type="nucleotide sequence ID" value="NZ_BSYI01000039.1"/>
</dbReference>
<accession>A0ABQ6LN51</accession>
<dbReference type="EMBL" id="BSYI01000039">
    <property type="protein sequence ID" value="GMG84632.1"/>
    <property type="molecule type" value="Genomic_DNA"/>
</dbReference>
<feature type="transmembrane region" description="Helical" evidence="1">
    <location>
        <begin position="76"/>
        <end position="94"/>
    </location>
</feature>
<keyword evidence="3" id="KW-1185">Reference proteome</keyword>
<feature type="transmembrane region" description="Helical" evidence="1">
    <location>
        <begin position="100"/>
        <end position="119"/>
    </location>
</feature>
<evidence type="ECO:0000313" key="3">
    <source>
        <dbReference type="Proteomes" id="UP001239909"/>
    </source>
</evidence>
<gene>
    <name evidence="2" type="ORF">LNKW23_38480</name>
</gene>
<keyword evidence="1" id="KW-0472">Membrane</keyword>
<organism evidence="2 3">
    <name type="scientific">Paralimibaculum aggregatum</name>
    <dbReference type="NCBI Taxonomy" id="3036245"/>
    <lineage>
        <taxon>Bacteria</taxon>
        <taxon>Pseudomonadati</taxon>
        <taxon>Pseudomonadota</taxon>
        <taxon>Alphaproteobacteria</taxon>
        <taxon>Rhodobacterales</taxon>
        <taxon>Paracoccaceae</taxon>
        <taxon>Paralimibaculum</taxon>
    </lineage>
</organism>
<proteinExistence type="predicted"/>
<keyword evidence="1" id="KW-1133">Transmembrane helix</keyword>
<feature type="transmembrane region" description="Helical" evidence="1">
    <location>
        <begin position="265"/>
        <end position="291"/>
    </location>
</feature>
<feature type="transmembrane region" description="Helical" evidence="1">
    <location>
        <begin position="197"/>
        <end position="213"/>
    </location>
</feature>
<protein>
    <recommendedName>
        <fullName evidence="4">Glycosyltransferase RgtA/B/C/D-like domain-containing protein</fullName>
    </recommendedName>
</protein>
<keyword evidence="1" id="KW-0812">Transmembrane</keyword>
<feature type="transmembrane region" description="Helical" evidence="1">
    <location>
        <begin position="220"/>
        <end position="245"/>
    </location>
</feature>
<evidence type="ECO:0000313" key="2">
    <source>
        <dbReference type="EMBL" id="GMG84632.1"/>
    </source>
</evidence>
<feature type="transmembrane region" description="Helical" evidence="1">
    <location>
        <begin position="361"/>
        <end position="381"/>
    </location>
</feature>
<evidence type="ECO:0000256" key="1">
    <source>
        <dbReference type="SAM" id="Phobius"/>
    </source>
</evidence>
<name>A0ABQ6LN51_9RHOB</name>